<dbReference type="PANTHER" id="PTHR30632">
    <property type="entry name" value="MOLYBDATE-BINDING PERIPLASMIC PROTEIN"/>
    <property type="match status" value="1"/>
</dbReference>
<reference evidence="5 7" key="1">
    <citation type="submission" date="2018-04" db="EMBL/GenBank/DDBJ databases">
        <title>Subsurface microbial communities from deep shales in Ohio and West Virginia, USA.</title>
        <authorList>
            <person name="Wrighton K."/>
        </authorList>
    </citation>
    <scope>NUCLEOTIDE SEQUENCE [LARGE SCALE GENOMIC DNA]</scope>
    <source>
        <strain evidence="6 8">MSL 7</strain>
        <strain evidence="5 7">WC1</strain>
    </source>
</reference>
<feature type="binding site" evidence="4">
    <location>
        <position position="65"/>
    </location>
    <ligand>
        <name>molybdate</name>
        <dbReference type="ChEBI" id="CHEBI:36264"/>
    </ligand>
</feature>
<dbReference type="InterPro" id="IPR050682">
    <property type="entry name" value="ModA/WtpA"/>
</dbReference>
<dbReference type="Pfam" id="PF13531">
    <property type="entry name" value="SBP_bac_11"/>
    <property type="match status" value="1"/>
</dbReference>
<evidence type="ECO:0000256" key="1">
    <source>
        <dbReference type="ARBA" id="ARBA00009175"/>
    </source>
</evidence>
<evidence type="ECO:0000256" key="4">
    <source>
        <dbReference type="PIRSR" id="PIRSR004846-1"/>
    </source>
</evidence>
<gene>
    <name evidence="6" type="ORF">C7957_1224</name>
    <name evidence="5" type="ORF">C8C76_11651</name>
</gene>
<keyword evidence="3" id="KW-0732">Signal</keyword>
<protein>
    <submittedName>
        <fullName evidence="5">Molybdate transport system substrate-binding protein</fullName>
    </submittedName>
</protein>
<dbReference type="PIRSF" id="PIRSF004846">
    <property type="entry name" value="ModA"/>
    <property type="match status" value="1"/>
</dbReference>
<sequence>MLKKRLPRVIFIIVILIIGFTIELTAASTYRIMAASSLQEPLNEIKEKYEQEYRDYELDINYAGSQVLFSQIKMGVDFDLFLSANHDYLKQLKKEDRIKAETIFTKNELLIIINSQKNRVDNLEDLMSRGYSLLIGVESVPVGSYTIKMVDNYVNSISKKAKKDKFKSDFNSLVVSREFDVKSVLNKVKLGAADAGIVYLSDYNQDQDLYQVKIPKKFNVEANYYMGLNKNSSAGSEKIYNYILSSSAQQIFLKYNFKRVKKYE</sequence>
<evidence type="ECO:0000256" key="2">
    <source>
        <dbReference type="ARBA" id="ARBA00022723"/>
    </source>
</evidence>
<dbReference type="EMBL" id="SNXX01000022">
    <property type="protein sequence ID" value="TDP90025.1"/>
    <property type="molecule type" value="Genomic_DNA"/>
</dbReference>
<comment type="similarity">
    <text evidence="1">Belongs to the bacterial solute-binding protein ModA family.</text>
</comment>
<dbReference type="Gene3D" id="3.40.190.10">
    <property type="entry name" value="Periplasmic binding protein-like II"/>
    <property type="match status" value="2"/>
</dbReference>
<dbReference type="EMBL" id="QAXS01000016">
    <property type="protein sequence ID" value="PTV98519.1"/>
    <property type="molecule type" value="Genomic_DNA"/>
</dbReference>
<dbReference type="Proteomes" id="UP000244089">
    <property type="component" value="Unassembled WGS sequence"/>
</dbReference>
<organism evidence="5 7">
    <name type="scientific">Halanaerobium saccharolyticum</name>
    <dbReference type="NCBI Taxonomy" id="43595"/>
    <lineage>
        <taxon>Bacteria</taxon>
        <taxon>Bacillati</taxon>
        <taxon>Bacillota</taxon>
        <taxon>Clostridia</taxon>
        <taxon>Halanaerobiales</taxon>
        <taxon>Halanaerobiaceae</taxon>
        <taxon>Halanaerobium</taxon>
    </lineage>
</organism>
<dbReference type="AlphaFoldDB" id="A0A2T5RJ68"/>
<evidence type="ECO:0000313" key="8">
    <source>
        <dbReference type="Proteomes" id="UP000295176"/>
    </source>
</evidence>
<dbReference type="GO" id="GO:0030973">
    <property type="term" value="F:molybdate ion binding"/>
    <property type="evidence" value="ECO:0007669"/>
    <property type="project" value="TreeGrafter"/>
</dbReference>
<accession>A0A2T5RJ68</accession>
<evidence type="ECO:0000313" key="7">
    <source>
        <dbReference type="Proteomes" id="UP000244089"/>
    </source>
</evidence>
<evidence type="ECO:0000313" key="5">
    <source>
        <dbReference type="EMBL" id="PTV98519.1"/>
    </source>
</evidence>
<dbReference type="NCBIfam" id="TIGR01256">
    <property type="entry name" value="modA"/>
    <property type="match status" value="1"/>
</dbReference>
<feature type="binding site" evidence="4">
    <location>
        <position position="181"/>
    </location>
    <ligand>
        <name>molybdate</name>
        <dbReference type="ChEBI" id="CHEBI:36264"/>
    </ligand>
</feature>
<comment type="caution">
    <text evidence="5">The sequence shown here is derived from an EMBL/GenBank/DDBJ whole genome shotgun (WGS) entry which is preliminary data.</text>
</comment>
<proteinExistence type="inferred from homology"/>
<name>A0A2T5RJ68_9FIRM</name>
<dbReference type="InterPro" id="IPR005950">
    <property type="entry name" value="ModA"/>
</dbReference>
<dbReference type="GO" id="GO:0015689">
    <property type="term" value="P:molybdate ion transport"/>
    <property type="evidence" value="ECO:0007669"/>
    <property type="project" value="InterPro"/>
</dbReference>
<dbReference type="Proteomes" id="UP000295176">
    <property type="component" value="Unassembled WGS sequence"/>
</dbReference>
<evidence type="ECO:0000313" key="6">
    <source>
        <dbReference type="EMBL" id="TDP90025.1"/>
    </source>
</evidence>
<keyword evidence="4" id="KW-0500">Molybdenum</keyword>
<evidence type="ECO:0000256" key="3">
    <source>
        <dbReference type="ARBA" id="ARBA00022729"/>
    </source>
</evidence>
<dbReference type="PANTHER" id="PTHR30632:SF0">
    <property type="entry name" value="SULFATE-BINDING PROTEIN"/>
    <property type="match status" value="1"/>
</dbReference>
<dbReference type="SUPFAM" id="SSF53850">
    <property type="entry name" value="Periplasmic binding protein-like II"/>
    <property type="match status" value="1"/>
</dbReference>
<dbReference type="OrthoDB" id="9785015at2"/>
<feature type="binding site" evidence="4">
    <location>
        <position position="37"/>
    </location>
    <ligand>
        <name>molybdate</name>
        <dbReference type="ChEBI" id="CHEBI:36264"/>
    </ligand>
</feature>
<feature type="binding site" evidence="4">
    <location>
        <position position="199"/>
    </location>
    <ligand>
        <name>molybdate</name>
        <dbReference type="ChEBI" id="CHEBI:36264"/>
    </ligand>
</feature>
<keyword evidence="2 4" id="KW-0479">Metal-binding</keyword>
<dbReference type="RefSeq" id="WP_108140421.1">
    <property type="nucleotide sequence ID" value="NZ_JBQPXQ010000020.1"/>
</dbReference>
<dbReference type="GO" id="GO:0046872">
    <property type="term" value="F:metal ion binding"/>
    <property type="evidence" value="ECO:0007669"/>
    <property type="project" value="UniProtKB-KW"/>
</dbReference>